<evidence type="ECO:0000313" key="1">
    <source>
        <dbReference type="EMBL" id="MFE8703000.1"/>
    </source>
</evidence>
<sequence length="139" mass="16062">MILKTIISLSVLFNWGYMTVNNEVNVPPPKVIKTVYTNIPEDNNWVTIPKGTKEITISVEAKNTETVLFWLIPTGTETWWERRLIGYDINENKENKFNETQKFSLTWKIDRPFLHDHLIVELVGMHEVTGGGSINISME</sequence>
<proteinExistence type="predicted"/>
<gene>
    <name evidence="1" type="ORF">ACFYKX_20535</name>
</gene>
<keyword evidence="2" id="KW-1185">Reference proteome</keyword>
<organism evidence="1 2">
    <name type="scientific">Cytobacillus spartinae</name>
    <dbReference type="NCBI Taxonomy" id="3299023"/>
    <lineage>
        <taxon>Bacteria</taxon>
        <taxon>Bacillati</taxon>
        <taxon>Bacillota</taxon>
        <taxon>Bacilli</taxon>
        <taxon>Bacillales</taxon>
        <taxon>Bacillaceae</taxon>
        <taxon>Cytobacillus</taxon>
    </lineage>
</organism>
<dbReference type="EMBL" id="JBIACK010000012">
    <property type="protein sequence ID" value="MFE8703000.1"/>
    <property type="molecule type" value="Genomic_DNA"/>
</dbReference>
<protein>
    <submittedName>
        <fullName evidence="1">Uncharacterized protein</fullName>
    </submittedName>
</protein>
<reference evidence="1 2" key="1">
    <citation type="submission" date="2024-08" db="EMBL/GenBank/DDBJ databases">
        <title>Two novel Cytobacillus novel species.</title>
        <authorList>
            <person name="Liu G."/>
        </authorList>
    </citation>
    <scope>NUCLEOTIDE SEQUENCE [LARGE SCALE GENOMIC DNA]</scope>
    <source>
        <strain evidence="1 2">FJAT-54145</strain>
    </source>
</reference>
<dbReference type="RefSeq" id="WP_389363154.1">
    <property type="nucleotide sequence ID" value="NZ_JBIACK010000012.1"/>
</dbReference>
<comment type="caution">
    <text evidence="1">The sequence shown here is derived from an EMBL/GenBank/DDBJ whole genome shotgun (WGS) entry which is preliminary data.</text>
</comment>
<name>A0ABW6KFF6_9BACI</name>
<accession>A0ABW6KFF6</accession>
<dbReference type="Proteomes" id="UP001601059">
    <property type="component" value="Unassembled WGS sequence"/>
</dbReference>
<evidence type="ECO:0000313" key="2">
    <source>
        <dbReference type="Proteomes" id="UP001601059"/>
    </source>
</evidence>